<sequence length="296" mass="31240">MGEMLPTQLDDMMQPEGVHHAPRDVASQSEAGVRGRASGDHVHRGVNAFLVGDTTLRGLVEILVANGILVTADEESGELTIAIDPAATPAIAGVTVGTAESNFEIESDGSVKLNGNATEWEDLFFPIAYAKVPAVNAPNWESFAGNLNEYTFAVNDLIEFGAQEITHAFKEGSTATLHVHWATNGLEGSDTAVRWEIEYTIVNGEVPSGIGGAFPTPTVVAAEQVIPANTPDLSHMTLQVADIAAADLAIGAAVKMRVRRIAKTGAEANPAADPFGLMVGIHIEMDTLGSRQEFTK</sequence>
<protein>
    <submittedName>
        <fullName evidence="1">Uncharacterized protein</fullName>
    </submittedName>
</protein>
<proteinExistence type="predicted"/>
<comment type="caution">
    <text evidence="1">The sequence shown here is derived from an EMBL/GenBank/DDBJ whole genome shotgun (WGS) entry which is preliminary data.</text>
</comment>
<dbReference type="EMBL" id="LAZR01006044">
    <property type="protein sequence ID" value="KKM95173.1"/>
    <property type="molecule type" value="Genomic_DNA"/>
</dbReference>
<name>A0A0F9LP55_9ZZZZ</name>
<dbReference type="AlphaFoldDB" id="A0A0F9LP55"/>
<evidence type="ECO:0000313" key="1">
    <source>
        <dbReference type="EMBL" id="KKM95173.1"/>
    </source>
</evidence>
<reference evidence="1" key="1">
    <citation type="journal article" date="2015" name="Nature">
        <title>Complex archaea that bridge the gap between prokaryotes and eukaryotes.</title>
        <authorList>
            <person name="Spang A."/>
            <person name="Saw J.H."/>
            <person name="Jorgensen S.L."/>
            <person name="Zaremba-Niedzwiedzka K."/>
            <person name="Martijn J."/>
            <person name="Lind A.E."/>
            <person name="van Eijk R."/>
            <person name="Schleper C."/>
            <person name="Guy L."/>
            <person name="Ettema T.J."/>
        </authorList>
    </citation>
    <scope>NUCLEOTIDE SEQUENCE</scope>
</reference>
<accession>A0A0F9LP55</accession>
<organism evidence="1">
    <name type="scientific">marine sediment metagenome</name>
    <dbReference type="NCBI Taxonomy" id="412755"/>
    <lineage>
        <taxon>unclassified sequences</taxon>
        <taxon>metagenomes</taxon>
        <taxon>ecological metagenomes</taxon>
    </lineage>
</organism>
<gene>
    <name evidence="1" type="ORF">LCGC14_1190890</name>
</gene>